<accession>A0A139I3H2</accession>
<organism evidence="1 2">
    <name type="scientific">Pseudocercospora musae</name>
    <dbReference type="NCBI Taxonomy" id="113226"/>
    <lineage>
        <taxon>Eukaryota</taxon>
        <taxon>Fungi</taxon>
        <taxon>Dikarya</taxon>
        <taxon>Ascomycota</taxon>
        <taxon>Pezizomycotina</taxon>
        <taxon>Dothideomycetes</taxon>
        <taxon>Dothideomycetidae</taxon>
        <taxon>Mycosphaerellales</taxon>
        <taxon>Mycosphaerellaceae</taxon>
        <taxon>Pseudocercospora</taxon>
    </lineage>
</organism>
<sequence length="250" mass="28347">MDLHTDFRETRLLQAVSLAKAFQIQCDKLRTSLSRLEDLIEPSRGASTNLIWISKIADLLLTFDIAATSLEFTHISLPWNAEPVNFDTTSESEMAESEHPFLNLVEYLRTPGVLERSDARFKASLVKVTHTLMRNLKDPRRMWWKGIESTFGVDRVPGMIFGGLETDSFVQSARLMNAAPLVLLQLLALEDELGAPGAESWTSELRAELEAEVSEVRKPQWEMESLLGLQRLVSEVRKGHKEWKTQQKPA</sequence>
<dbReference type="Proteomes" id="UP000073492">
    <property type="component" value="Unassembled WGS sequence"/>
</dbReference>
<dbReference type="EMBL" id="LFZO01000358">
    <property type="protein sequence ID" value="KXT09266.1"/>
    <property type="molecule type" value="Genomic_DNA"/>
</dbReference>
<dbReference type="OrthoDB" id="245563at2759"/>
<name>A0A139I3H2_9PEZI</name>
<gene>
    <name evidence="1" type="ORF">AC579_2139</name>
</gene>
<comment type="caution">
    <text evidence="1">The sequence shown here is derived from an EMBL/GenBank/DDBJ whole genome shotgun (WGS) entry which is preliminary data.</text>
</comment>
<dbReference type="AlphaFoldDB" id="A0A139I3H2"/>
<keyword evidence="2" id="KW-1185">Reference proteome</keyword>
<reference evidence="1 2" key="1">
    <citation type="submission" date="2015-07" db="EMBL/GenBank/DDBJ databases">
        <title>Comparative genomics of the Sigatoka disease complex on banana suggests a link between parallel evolutionary changes in Pseudocercospora fijiensis and Pseudocercospora eumusae and increased virulence on the banana host.</title>
        <authorList>
            <person name="Chang T.-C."/>
            <person name="Salvucci A."/>
            <person name="Crous P.W."/>
            <person name="Stergiopoulos I."/>
        </authorList>
    </citation>
    <scope>NUCLEOTIDE SEQUENCE [LARGE SCALE GENOMIC DNA]</scope>
    <source>
        <strain evidence="1 2">CBS 116634</strain>
    </source>
</reference>
<proteinExistence type="predicted"/>
<evidence type="ECO:0000313" key="1">
    <source>
        <dbReference type="EMBL" id="KXT09266.1"/>
    </source>
</evidence>
<evidence type="ECO:0000313" key="2">
    <source>
        <dbReference type="Proteomes" id="UP000073492"/>
    </source>
</evidence>
<protein>
    <submittedName>
        <fullName evidence="1">Uncharacterized protein</fullName>
    </submittedName>
</protein>